<protein>
    <submittedName>
        <fullName evidence="1">Uncharacterized protein</fullName>
    </submittedName>
</protein>
<dbReference type="EMBL" id="CABFPH010000004">
    <property type="protein sequence ID" value="VUD70028.1"/>
    <property type="molecule type" value="Genomic_DNA"/>
</dbReference>
<accession>A0A509E7B8</accession>
<dbReference type="RefSeq" id="WP_142581609.1">
    <property type="nucleotide sequence ID" value="NZ_CABFPH010000004.1"/>
</dbReference>
<sequence>MTTETTTAAAPAASEIDYKHAVEAMKARAIRAELERQGAKDPESLEALIAKQTTVNERGEILAVTGHGAIRVGNGPDYNMGCAELIAEFAKERPGLFVSKAEPAETKGRPQRNPFQAGPGFSMTEQMVLIKSNPKLAEQLAFEAGLNLGVL</sequence>
<dbReference type="AlphaFoldDB" id="A0A509E7B8"/>
<name>A0A509E7B8_9HYPH</name>
<dbReference type="OrthoDB" id="8449091at2"/>
<evidence type="ECO:0000313" key="2">
    <source>
        <dbReference type="Proteomes" id="UP000410984"/>
    </source>
</evidence>
<organism evidence="1 2">
    <name type="scientific">Methylobacterium symbioticum</name>
    <dbReference type="NCBI Taxonomy" id="2584084"/>
    <lineage>
        <taxon>Bacteria</taxon>
        <taxon>Pseudomonadati</taxon>
        <taxon>Pseudomonadota</taxon>
        <taxon>Alphaproteobacteria</taxon>
        <taxon>Hyphomicrobiales</taxon>
        <taxon>Methylobacteriaceae</taxon>
        <taxon>Methylobacterium</taxon>
    </lineage>
</organism>
<evidence type="ECO:0000313" key="1">
    <source>
        <dbReference type="EMBL" id="VUD70028.1"/>
    </source>
</evidence>
<keyword evidence="2" id="KW-1185">Reference proteome</keyword>
<proteinExistence type="predicted"/>
<gene>
    <name evidence="1" type="ORF">MET9862_00589</name>
</gene>
<reference evidence="1 2" key="1">
    <citation type="submission" date="2019-06" db="EMBL/GenBank/DDBJ databases">
        <authorList>
            <person name="Rodrigo-Torres L."/>
            <person name="Arahal R. D."/>
            <person name="Lucena T."/>
        </authorList>
    </citation>
    <scope>NUCLEOTIDE SEQUENCE [LARGE SCALE GENOMIC DNA]</scope>
    <source>
        <strain evidence="1 2">SB0023/3</strain>
    </source>
</reference>
<dbReference type="Proteomes" id="UP000410984">
    <property type="component" value="Unassembled WGS sequence"/>
</dbReference>